<dbReference type="RefSeq" id="WP_046496840.1">
    <property type="nucleotide sequence ID" value="NZ_CGIH01000026.1"/>
</dbReference>
<feature type="transmembrane region" description="Helical" evidence="7">
    <location>
        <begin position="6"/>
        <end position="26"/>
    </location>
</feature>
<dbReference type="Pfam" id="PF00953">
    <property type="entry name" value="Glycos_transf_4"/>
    <property type="match status" value="1"/>
</dbReference>
<comment type="cofactor">
    <cofactor evidence="6">
        <name>Mg(2+)</name>
        <dbReference type="ChEBI" id="CHEBI:18420"/>
    </cofactor>
</comment>
<proteinExistence type="predicted"/>
<dbReference type="STRING" id="690567.1341"/>
<protein>
    <submittedName>
        <fullName evidence="8">Glycosyl transferase, family 4</fullName>
    </submittedName>
</protein>
<accession>A0A0E4GAJ5</accession>
<dbReference type="InterPro" id="IPR000715">
    <property type="entry name" value="Glycosyl_transferase_4"/>
</dbReference>
<evidence type="ECO:0000256" key="7">
    <source>
        <dbReference type="SAM" id="Phobius"/>
    </source>
</evidence>
<evidence type="ECO:0000256" key="4">
    <source>
        <dbReference type="ARBA" id="ARBA00022989"/>
    </source>
</evidence>
<evidence type="ECO:0000313" key="8">
    <source>
        <dbReference type="EMBL" id="CFX50510.1"/>
    </source>
</evidence>
<dbReference type="AlphaFoldDB" id="A0A0E4GAJ5"/>
<feature type="binding site" evidence="6">
    <location>
        <position position="211"/>
    </location>
    <ligand>
        <name>Mg(2+)</name>
        <dbReference type="ChEBI" id="CHEBI:18420"/>
    </ligand>
</feature>
<sequence length="276" mass="29569">MHDWVGIGLALLGGAVAEGLLLFFLLPMLQEVGAVRSNYLNQEIPVSAGLSFPLAYMLVGLIFALLNPNPPDNLLLLGLVTISFLGFIDDMLGQRDTLGFKGHFGALFKGRLTTGGLKAIGGGTISLFLAVFIGGGWLNIVINTLIMAFSTNMMNLLDLRPGRAVKGFLIFLVAISVIAWGRIDYFKLAPLLGAVLFYFPTDLKAQAMMGDAGSNVLGLALGFLAATSLSWNARLGCLIFLIAIHIYTEKYSLTTTIENSVVLRSIDQLGRGKNNG</sequence>
<dbReference type="EMBL" id="CGIH01000026">
    <property type="protein sequence ID" value="CFX50510.1"/>
    <property type="molecule type" value="Genomic_DNA"/>
</dbReference>
<keyword evidence="4 7" id="KW-1133">Transmembrane helix</keyword>
<evidence type="ECO:0000256" key="5">
    <source>
        <dbReference type="ARBA" id="ARBA00023136"/>
    </source>
</evidence>
<dbReference type="GO" id="GO:0016020">
    <property type="term" value="C:membrane"/>
    <property type="evidence" value="ECO:0007669"/>
    <property type="project" value="UniProtKB-SubCell"/>
</dbReference>
<feature type="binding site" evidence="6">
    <location>
        <position position="155"/>
    </location>
    <ligand>
        <name>Mg(2+)</name>
        <dbReference type="ChEBI" id="CHEBI:18420"/>
    </ligand>
</feature>
<name>A0A0E4GAJ5_9FIRM</name>
<dbReference type="Proteomes" id="UP000045545">
    <property type="component" value="Unassembled WGS sequence"/>
</dbReference>
<dbReference type="GO" id="GO:0046872">
    <property type="term" value="F:metal ion binding"/>
    <property type="evidence" value="ECO:0007669"/>
    <property type="project" value="UniProtKB-KW"/>
</dbReference>
<feature type="transmembrane region" description="Helical" evidence="7">
    <location>
        <begin position="46"/>
        <end position="67"/>
    </location>
</feature>
<feature type="transmembrane region" description="Helical" evidence="7">
    <location>
        <begin position="169"/>
        <end position="199"/>
    </location>
</feature>
<feature type="transmembrane region" description="Helical" evidence="7">
    <location>
        <begin position="112"/>
        <end position="134"/>
    </location>
</feature>
<organism evidence="8 9">
    <name type="scientific">Syntrophomonas zehnderi OL-4</name>
    <dbReference type="NCBI Taxonomy" id="690567"/>
    <lineage>
        <taxon>Bacteria</taxon>
        <taxon>Bacillati</taxon>
        <taxon>Bacillota</taxon>
        <taxon>Clostridia</taxon>
        <taxon>Eubacteriales</taxon>
        <taxon>Syntrophomonadaceae</taxon>
        <taxon>Syntrophomonas</taxon>
    </lineage>
</organism>
<evidence type="ECO:0000313" key="9">
    <source>
        <dbReference type="Proteomes" id="UP000045545"/>
    </source>
</evidence>
<feature type="transmembrane region" description="Helical" evidence="7">
    <location>
        <begin position="73"/>
        <end position="92"/>
    </location>
</feature>
<keyword evidence="6" id="KW-0460">Magnesium</keyword>
<evidence type="ECO:0000256" key="1">
    <source>
        <dbReference type="ARBA" id="ARBA00004141"/>
    </source>
</evidence>
<feature type="transmembrane region" description="Helical" evidence="7">
    <location>
        <begin position="219"/>
        <end position="244"/>
    </location>
</feature>
<comment type="subcellular location">
    <subcellularLocation>
        <location evidence="1">Membrane</location>
        <topology evidence="1">Multi-pass membrane protein</topology>
    </subcellularLocation>
</comment>
<keyword evidence="2 8" id="KW-0808">Transferase</keyword>
<evidence type="ECO:0000256" key="6">
    <source>
        <dbReference type="PIRSR" id="PIRSR600715-1"/>
    </source>
</evidence>
<keyword evidence="9" id="KW-1185">Reference proteome</keyword>
<keyword evidence="6" id="KW-0479">Metal-binding</keyword>
<keyword evidence="3 7" id="KW-0812">Transmembrane</keyword>
<evidence type="ECO:0000256" key="2">
    <source>
        <dbReference type="ARBA" id="ARBA00022679"/>
    </source>
</evidence>
<gene>
    <name evidence="8" type="ORF">1341</name>
</gene>
<dbReference type="GO" id="GO:0016780">
    <property type="term" value="F:phosphotransferase activity, for other substituted phosphate groups"/>
    <property type="evidence" value="ECO:0007669"/>
    <property type="project" value="InterPro"/>
</dbReference>
<reference evidence="8 9" key="1">
    <citation type="submission" date="2015-03" db="EMBL/GenBank/DDBJ databases">
        <authorList>
            <person name="Murphy D."/>
        </authorList>
    </citation>
    <scope>NUCLEOTIDE SEQUENCE [LARGE SCALE GENOMIC DNA]</scope>
    <source>
        <strain evidence="8 9">OL-4</strain>
    </source>
</reference>
<evidence type="ECO:0000256" key="3">
    <source>
        <dbReference type="ARBA" id="ARBA00022692"/>
    </source>
</evidence>
<keyword evidence="5 7" id="KW-0472">Membrane</keyword>